<dbReference type="RefSeq" id="WP_322465718.1">
    <property type="nucleotide sequence ID" value="NZ_JAXOJX010000018.1"/>
</dbReference>
<sequence>MSEQLRPSGTAPAARRQAALPRELLPARLLCTHFLTFSVIQPSRLRADVLGTPSKNKLTTAAAQHAQQRQRLFLDPAAGHAQR</sequence>
<comment type="caution">
    <text evidence="1">The sequence shown here is derived from an EMBL/GenBank/DDBJ whole genome shotgun (WGS) entry which is preliminary data.</text>
</comment>
<reference evidence="1 2" key="1">
    <citation type="submission" date="2023-11" db="EMBL/GenBank/DDBJ databases">
        <title>Draft genome of Azohydromonas lata strain H1 (DSM1123), a polyhydroxyalkanoate producer.</title>
        <authorList>
            <person name="Traversa D."/>
            <person name="D'Addabbo P."/>
            <person name="Pazzani C."/>
            <person name="Manzari C."/>
            <person name="Chiara M."/>
            <person name="Scrascia M."/>
        </authorList>
    </citation>
    <scope>NUCLEOTIDE SEQUENCE [LARGE SCALE GENOMIC DNA]</scope>
    <source>
        <strain evidence="1 2">H1</strain>
    </source>
</reference>
<evidence type="ECO:0000313" key="2">
    <source>
        <dbReference type="Proteomes" id="UP001293718"/>
    </source>
</evidence>
<proteinExistence type="predicted"/>
<evidence type="ECO:0000313" key="1">
    <source>
        <dbReference type="EMBL" id="MDZ5457400.1"/>
    </source>
</evidence>
<dbReference type="EMBL" id="JAXOJX010000018">
    <property type="protein sequence ID" value="MDZ5457400.1"/>
    <property type="molecule type" value="Genomic_DNA"/>
</dbReference>
<protein>
    <submittedName>
        <fullName evidence="1">Uncharacterized protein</fullName>
    </submittedName>
</protein>
<dbReference type="Proteomes" id="UP001293718">
    <property type="component" value="Unassembled WGS sequence"/>
</dbReference>
<name>A0ABU5IFV0_9BURK</name>
<accession>A0ABU5IFV0</accession>
<gene>
    <name evidence="1" type="ORF">SM757_12545</name>
</gene>
<keyword evidence="2" id="KW-1185">Reference proteome</keyword>
<organism evidence="1 2">
    <name type="scientific">Azohydromonas lata</name>
    <dbReference type="NCBI Taxonomy" id="45677"/>
    <lineage>
        <taxon>Bacteria</taxon>
        <taxon>Pseudomonadati</taxon>
        <taxon>Pseudomonadota</taxon>
        <taxon>Betaproteobacteria</taxon>
        <taxon>Burkholderiales</taxon>
        <taxon>Sphaerotilaceae</taxon>
        <taxon>Azohydromonas</taxon>
    </lineage>
</organism>